<dbReference type="PANTHER" id="PTHR32305:SF15">
    <property type="entry name" value="PROTEIN RHSA-RELATED"/>
    <property type="match status" value="1"/>
</dbReference>
<dbReference type="AlphaFoldDB" id="A0A3N8NUM5"/>
<evidence type="ECO:0000313" key="2">
    <source>
        <dbReference type="EMBL" id="RQT02655.1"/>
    </source>
</evidence>
<gene>
    <name evidence="2" type="ORF">DF051_38965</name>
</gene>
<reference evidence="2 3" key="1">
    <citation type="submission" date="2018-08" db="EMBL/GenBank/DDBJ databases">
        <title>Comparative analysis of Burkholderia isolates from Puerto Rico.</title>
        <authorList>
            <person name="Hall C."/>
            <person name="Sahl J."/>
            <person name="Wagner D."/>
        </authorList>
    </citation>
    <scope>NUCLEOTIDE SEQUENCE [LARGE SCALE GENOMIC DNA]</scope>
    <source>
        <strain evidence="2 3">Bp9025</strain>
    </source>
</reference>
<protein>
    <submittedName>
        <fullName evidence="2">Type IV secretion protein Rhs</fullName>
    </submittedName>
</protein>
<dbReference type="PANTHER" id="PTHR32305">
    <property type="match status" value="1"/>
</dbReference>
<proteinExistence type="predicted"/>
<dbReference type="InterPro" id="IPR050708">
    <property type="entry name" value="T6SS_VgrG/RHS"/>
</dbReference>
<dbReference type="Proteomes" id="UP000277921">
    <property type="component" value="Unassembled WGS sequence"/>
</dbReference>
<dbReference type="EMBL" id="QTQV01000053">
    <property type="protein sequence ID" value="RQT02655.1"/>
    <property type="molecule type" value="Genomic_DNA"/>
</dbReference>
<sequence length="243" mass="26518">TDGRFVQVPAKTRHATLFYQNDHLGTPQELLDESGKVVWLGRDRAWGGEKTVWREIPERNEVGNAIRFQGQYRDEETGLHYNRYRYYDPGCGRFVSKDPIGLAGGLNVWQYAPNPIQWIDPLGLTPKMPPACGCLDWSRKNPRTGETAPEHVMQHGADIPEKPSHGVFADDPIATTNAAWDKAVKGGITPTVGGNGNWNYDIPYPEAGLGGGVSGKAAGNPILDGVKIVTTPGANKVVTSFPK</sequence>
<dbReference type="InterPro" id="IPR001826">
    <property type="entry name" value="RHS"/>
</dbReference>
<feature type="non-terminal residue" evidence="2">
    <location>
        <position position="1"/>
    </location>
</feature>
<evidence type="ECO:0000313" key="3">
    <source>
        <dbReference type="Proteomes" id="UP000277921"/>
    </source>
</evidence>
<dbReference type="Pfam" id="PF03527">
    <property type="entry name" value="RHS"/>
    <property type="match status" value="1"/>
</dbReference>
<feature type="domain" description="RHS protein conserved region" evidence="1">
    <location>
        <begin position="18"/>
        <end position="47"/>
    </location>
</feature>
<dbReference type="InterPro" id="IPR022385">
    <property type="entry name" value="Rhs_assc_core"/>
</dbReference>
<name>A0A3N8NUM5_9BURK</name>
<evidence type="ECO:0000259" key="1">
    <source>
        <dbReference type="Pfam" id="PF03527"/>
    </source>
</evidence>
<comment type="caution">
    <text evidence="2">The sequence shown here is derived from an EMBL/GenBank/DDBJ whole genome shotgun (WGS) entry which is preliminary data.</text>
</comment>
<dbReference type="RefSeq" id="WP_185634324.1">
    <property type="nucleotide sequence ID" value="NZ_QTQV01000053.1"/>
</dbReference>
<dbReference type="NCBIfam" id="TIGR03696">
    <property type="entry name" value="Rhs_assc_core"/>
    <property type="match status" value="1"/>
</dbReference>
<accession>A0A3N8NUM5</accession>
<organism evidence="2 3">
    <name type="scientific">Burkholderia contaminans</name>
    <dbReference type="NCBI Taxonomy" id="488447"/>
    <lineage>
        <taxon>Bacteria</taxon>
        <taxon>Pseudomonadati</taxon>
        <taxon>Pseudomonadota</taxon>
        <taxon>Betaproteobacteria</taxon>
        <taxon>Burkholderiales</taxon>
        <taxon>Burkholderiaceae</taxon>
        <taxon>Burkholderia</taxon>
        <taxon>Burkholderia cepacia complex</taxon>
    </lineage>
</organism>
<dbReference type="Gene3D" id="2.180.10.10">
    <property type="entry name" value="RHS repeat-associated core"/>
    <property type="match status" value="1"/>
</dbReference>